<proteinExistence type="predicted"/>
<reference evidence="1 2" key="1">
    <citation type="journal article" date="2022" name="Hortic Res">
        <title>A haplotype resolved chromosomal level avocado genome allows analysis of novel avocado genes.</title>
        <authorList>
            <person name="Nath O."/>
            <person name="Fletcher S.J."/>
            <person name="Hayward A."/>
            <person name="Shaw L.M."/>
            <person name="Masouleh A.K."/>
            <person name="Furtado A."/>
            <person name="Henry R.J."/>
            <person name="Mitter N."/>
        </authorList>
    </citation>
    <scope>NUCLEOTIDE SEQUENCE [LARGE SCALE GENOMIC DNA]</scope>
    <source>
        <strain evidence="2">cv. Hass</strain>
    </source>
</reference>
<dbReference type="EMBL" id="CM056809">
    <property type="protein sequence ID" value="KAJ8647400.1"/>
    <property type="molecule type" value="Genomic_DNA"/>
</dbReference>
<sequence length="403" mass="45237">MPLTRLAADAFGVVTICLVFLSALFGLLCIFYSVYFRSWIRTRGYVQLGYFNGPWIIRITLILIAIWWGIGEIVRLSLLRGKERVLHSLSWTWQENICKFYILSNLGFAEPSMFLTLIFLLQASLQRRELGTLSRQWNKKTFGYVLLFCFPIFILQLGLVLIGPKLTNKHAYFRKMPKYFTRTSIPSNYVNIEVALCTYPLLSTIVFGLFSSLLIAYFLYLGARMLSSVINKGLRRRVYVLIISVIIFLPLRVLFLGFSSLSHPGHLPFESLVFLAFLALLCCALVGICVLVYCPIADSLAVSSHQHLEMGGELFDANDSSSPIANQSLIEVASVPMSPGRNSDASTKGGSISFRLMIRDESLSEGFEEVNLLSSGARHFASPPDSPPLPGRPMIPLREVSNY</sequence>
<dbReference type="Proteomes" id="UP001234297">
    <property type="component" value="Chromosome 1"/>
</dbReference>
<protein>
    <submittedName>
        <fullName evidence="1">Uncharacterized protein</fullName>
    </submittedName>
</protein>
<accession>A0ACC2MP29</accession>
<name>A0ACC2MP29_PERAE</name>
<keyword evidence="2" id="KW-1185">Reference proteome</keyword>
<evidence type="ECO:0000313" key="1">
    <source>
        <dbReference type="EMBL" id="KAJ8647400.1"/>
    </source>
</evidence>
<comment type="caution">
    <text evidence="1">The sequence shown here is derived from an EMBL/GenBank/DDBJ whole genome shotgun (WGS) entry which is preliminary data.</text>
</comment>
<gene>
    <name evidence="1" type="ORF">MRB53_000423</name>
</gene>
<evidence type="ECO:0000313" key="2">
    <source>
        <dbReference type="Proteomes" id="UP001234297"/>
    </source>
</evidence>
<organism evidence="1 2">
    <name type="scientific">Persea americana</name>
    <name type="common">Avocado</name>
    <dbReference type="NCBI Taxonomy" id="3435"/>
    <lineage>
        <taxon>Eukaryota</taxon>
        <taxon>Viridiplantae</taxon>
        <taxon>Streptophyta</taxon>
        <taxon>Embryophyta</taxon>
        <taxon>Tracheophyta</taxon>
        <taxon>Spermatophyta</taxon>
        <taxon>Magnoliopsida</taxon>
        <taxon>Magnoliidae</taxon>
        <taxon>Laurales</taxon>
        <taxon>Lauraceae</taxon>
        <taxon>Persea</taxon>
    </lineage>
</organism>